<comment type="similarity">
    <text evidence="2 4">Belongs to the pyridoxal phosphate-binding protein YggS/PROSC family.</text>
</comment>
<organism evidence="6 7">
    <name type="scientific">Desulfosoma caldarium</name>
    <dbReference type="NCBI Taxonomy" id="610254"/>
    <lineage>
        <taxon>Bacteria</taxon>
        <taxon>Pseudomonadati</taxon>
        <taxon>Thermodesulfobacteriota</taxon>
        <taxon>Syntrophobacteria</taxon>
        <taxon>Syntrophobacterales</taxon>
        <taxon>Syntrophobacteraceae</taxon>
        <taxon>Desulfosoma</taxon>
    </lineage>
</organism>
<proteinExistence type="inferred from homology"/>
<evidence type="ECO:0000259" key="5">
    <source>
        <dbReference type="Pfam" id="PF01168"/>
    </source>
</evidence>
<keyword evidence="7" id="KW-1185">Reference proteome</keyword>
<evidence type="ECO:0000256" key="1">
    <source>
        <dbReference type="ARBA" id="ARBA00022898"/>
    </source>
</evidence>
<comment type="caution">
    <text evidence="6">The sequence shown here is derived from an EMBL/GenBank/DDBJ whole genome shotgun (WGS) entry which is preliminary data.</text>
</comment>
<protein>
    <recommendedName>
        <fullName evidence="2">Pyridoxal phosphate homeostasis protein</fullName>
        <shortName evidence="2">PLP homeostasis protein</shortName>
    </recommendedName>
</protein>
<keyword evidence="1 2" id="KW-0663">Pyridoxal phosphate</keyword>
<dbReference type="GO" id="GO:0030170">
    <property type="term" value="F:pyridoxal phosphate binding"/>
    <property type="evidence" value="ECO:0007669"/>
    <property type="project" value="UniProtKB-UniRule"/>
</dbReference>
<dbReference type="PANTHER" id="PTHR10146">
    <property type="entry name" value="PROLINE SYNTHETASE CO-TRANSCRIBED BACTERIAL HOMOLOG PROTEIN"/>
    <property type="match status" value="1"/>
</dbReference>
<name>A0A3N1VIM8_9BACT</name>
<feature type="modified residue" description="N6-(pyridoxal phosphate)lysine" evidence="2 3">
    <location>
        <position position="36"/>
    </location>
</feature>
<dbReference type="PIRSF" id="PIRSF004848">
    <property type="entry name" value="YBL036c_PLPDEIII"/>
    <property type="match status" value="1"/>
</dbReference>
<dbReference type="InterPro" id="IPR029066">
    <property type="entry name" value="PLP-binding_barrel"/>
</dbReference>
<dbReference type="Proteomes" id="UP000276223">
    <property type="component" value="Unassembled WGS sequence"/>
</dbReference>
<evidence type="ECO:0000256" key="4">
    <source>
        <dbReference type="RuleBase" id="RU004514"/>
    </source>
</evidence>
<comment type="cofactor">
    <cofactor evidence="3">
        <name>pyridoxal 5'-phosphate</name>
        <dbReference type="ChEBI" id="CHEBI:597326"/>
    </cofactor>
</comment>
<sequence length="233" mass="26589">MNDIEANLSAILHQMEQACRRCGRDPHSVRLIGVTKQVSVEKIRQAAAAGLRCFGENYVQEGIRKIEALSDLYLEWHFIGRLQTNKVKHAVQRFSWIHTLDRLSLARELNKRAGNLGHRVSVLLQVHLGDEETKGGVAPDELEALFDEAQAMEWLEVRGLMAVPPYFEDPEAVRPFFRNLRQWLERLRLKASHPERMTELSMGMSHDFHVAIEEGATMIRVGTALFGPRTNRA</sequence>
<reference evidence="6 7" key="1">
    <citation type="submission" date="2018-11" db="EMBL/GenBank/DDBJ databases">
        <title>Genomic Encyclopedia of Type Strains, Phase IV (KMG-IV): sequencing the most valuable type-strain genomes for metagenomic binning, comparative biology and taxonomic classification.</title>
        <authorList>
            <person name="Goeker M."/>
        </authorList>
    </citation>
    <scope>NUCLEOTIDE SEQUENCE [LARGE SCALE GENOMIC DNA]</scope>
    <source>
        <strain evidence="6 7">DSM 22027</strain>
    </source>
</reference>
<dbReference type="InterPro" id="IPR011078">
    <property type="entry name" value="PyrdxlP_homeostasis"/>
</dbReference>
<dbReference type="PANTHER" id="PTHR10146:SF14">
    <property type="entry name" value="PYRIDOXAL PHOSPHATE HOMEOSTASIS PROTEIN"/>
    <property type="match status" value="1"/>
</dbReference>
<evidence type="ECO:0000313" key="6">
    <source>
        <dbReference type="EMBL" id="ROR01760.1"/>
    </source>
</evidence>
<dbReference type="RefSeq" id="WP_123289459.1">
    <property type="nucleotide sequence ID" value="NZ_RJVA01000010.1"/>
</dbReference>
<dbReference type="FunFam" id="3.20.20.10:FF:000018">
    <property type="entry name" value="Pyridoxal phosphate homeostasis protein"/>
    <property type="match status" value="1"/>
</dbReference>
<evidence type="ECO:0000256" key="3">
    <source>
        <dbReference type="PIRSR" id="PIRSR004848-1"/>
    </source>
</evidence>
<comment type="function">
    <text evidence="2">Pyridoxal 5'-phosphate (PLP)-binding protein, which is involved in PLP homeostasis.</text>
</comment>
<dbReference type="Gene3D" id="3.20.20.10">
    <property type="entry name" value="Alanine racemase"/>
    <property type="match status" value="1"/>
</dbReference>
<dbReference type="EMBL" id="RJVA01000010">
    <property type="protein sequence ID" value="ROR01760.1"/>
    <property type="molecule type" value="Genomic_DNA"/>
</dbReference>
<dbReference type="Pfam" id="PF01168">
    <property type="entry name" value="Ala_racemase_N"/>
    <property type="match status" value="1"/>
</dbReference>
<evidence type="ECO:0000256" key="2">
    <source>
        <dbReference type="HAMAP-Rule" id="MF_02087"/>
    </source>
</evidence>
<evidence type="ECO:0000313" key="7">
    <source>
        <dbReference type="Proteomes" id="UP000276223"/>
    </source>
</evidence>
<dbReference type="AlphaFoldDB" id="A0A3N1VIM8"/>
<dbReference type="NCBIfam" id="TIGR00044">
    <property type="entry name" value="YggS family pyridoxal phosphate-dependent enzyme"/>
    <property type="match status" value="1"/>
</dbReference>
<dbReference type="SUPFAM" id="SSF51419">
    <property type="entry name" value="PLP-binding barrel"/>
    <property type="match status" value="1"/>
</dbReference>
<feature type="domain" description="Alanine racemase N-terminal" evidence="5">
    <location>
        <begin position="7"/>
        <end position="228"/>
    </location>
</feature>
<dbReference type="HAMAP" id="MF_02087">
    <property type="entry name" value="PLP_homeostasis"/>
    <property type="match status" value="1"/>
</dbReference>
<dbReference type="CDD" id="cd00635">
    <property type="entry name" value="PLPDE_III_YBL036c_like"/>
    <property type="match status" value="1"/>
</dbReference>
<dbReference type="OrthoDB" id="9804072at2"/>
<dbReference type="InterPro" id="IPR001608">
    <property type="entry name" value="Ala_racemase_N"/>
</dbReference>
<accession>A0A3N1VIM8</accession>
<gene>
    <name evidence="6" type="ORF">EDC27_0946</name>
</gene>